<dbReference type="Proteomes" id="UP000053820">
    <property type="component" value="Unassembled WGS sequence"/>
</dbReference>
<evidence type="ECO:0000313" key="2">
    <source>
        <dbReference type="EMBL" id="KIJ57989.1"/>
    </source>
</evidence>
<reference evidence="2 3" key="1">
    <citation type="submission" date="2014-04" db="EMBL/GenBank/DDBJ databases">
        <title>Evolutionary Origins and Diversification of the Mycorrhizal Mutualists.</title>
        <authorList>
            <consortium name="DOE Joint Genome Institute"/>
            <consortium name="Mycorrhizal Genomics Consortium"/>
            <person name="Kohler A."/>
            <person name="Kuo A."/>
            <person name="Nagy L.G."/>
            <person name="Floudas D."/>
            <person name="Copeland A."/>
            <person name="Barry K.W."/>
            <person name="Cichocki N."/>
            <person name="Veneault-Fourrey C."/>
            <person name="LaButti K."/>
            <person name="Lindquist E.A."/>
            <person name="Lipzen A."/>
            <person name="Lundell T."/>
            <person name="Morin E."/>
            <person name="Murat C."/>
            <person name="Riley R."/>
            <person name="Ohm R."/>
            <person name="Sun H."/>
            <person name="Tunlid A."/>
            <person name="Henrissat B."/>
            <person name="Grigoriev I.V."/>
            <person name="Hibbett D.S."/>
            <person name="Martin F."/>
        </authorList>
    </citation>
    <scope>NUCLEOTIDE SEQUENCE [LARGE SCALE GENOMIC DNA]</scope>
    <source>
        <strain evidence="2 3">MD-312</strain>
    </source>
</reference>
<proteinExistence type="predicted"/>
<feature type="domain" description="BTB" evidence="1">
    <location>
        <begin position="22"/>
        <end position="98"/>
    </location>
</feature>
<organism evidence="2 3">
    <name type="scientific">Hydnomerulius pinastri MD-312</name>
    <dbReference type="NCBI Taxonomy" id="994086"/>
    <lineage>
        <taxon>Eukaryota</taxon>
        <taxon>Fungi</taxon>
        <taxon>Dikarya</taxon>
        <taxon>Basidiomycota</taxon>
        <taxon>Agaricomycotina</taxon>
        <taxon>Agaricomycetes</taxon>
        <taxon>Agaricomycetidae</taxon>
        <taxon>Boletales</taxon>
        <taxon>Boletales incertae sedis</taxon>
        <taxon>Leucogyrophana</taxon>
    </lineage>
</organism>
<name>A0A0C9UY78_9AGAM</name>
<accession>A0A0C9UY78</accession>
<protein>
    <recommendedName>
        <fullName evidence="1">BTB domain-containing protein</fullName>
    </recommendedName>
</protein>
<dbReference type="InterPro" id="IPR011333">
    <property type="entry name" value="SKP1/BTB/POZ_sf"/>
</dbReference>
<sequence>TMDSEETSPKPDNRLDPWLEDGNVVLAAEDKFFRVHRSVLSASSLIFKDMFALPQPPADSEGEDEKLDGCPVVRLQDRVVDLQHVLKALYGSASETSKPMAVGVVTAFLRLGKKYGIAQLYGEAYEVVKGCYPTTLPAGSLSPRRQQPDRKPPKFGLINIAREVGLTSVLPVALYRCSLEPMSVVLHGFEWKGGGGYLSLSPINQKACILGRDRSGELLAATFKWVTLKKPPHQRDCGEFKCMLGMCMMALDIWTPGDPECDPFMPWAQEWDSRFCESCLRSCKQEHKEGRAMAWAALPVIYGLGTWEEVQKNETVV</sequence>
<dbReference type="PROSITE" id="PS50097">
    <property type="entry name" value="BTB"/>
    <property type="match status" value="1"/>
</dbReference>
<evidence type="ECO:0000259" key="1">
    <source>
        <dbReference type="PROSITE" id="PS50097"/>
    </source>
</evidence>
<evidence type="ECO:0000313" key="3">
    <source>
        <dbReference type="Proteomes" id="UP000053820"/>
    </source>
</evidence>
<dbReference type="InterPro" id="IPR000210">
    <property type="entry name" value="BTB/POZ_dom"/>
</dbReference>
<feature type="non-terminal residue" evidence="2">
    <location>
        <position position="317"/>
    </location>
</feature>
<dbReference type="EMBL" id="KN840024">
    <property type="protein sequence ID" value="KIJ57989.1"/>
    <property type="molecule type" value="Genomic_DNA"/>
</dbReference>
<gene>
    <name evidence="2" type="ORF">HYDPIDRAFT_103486</name>
</gene>
<dbReference type="Pfam" id="PF00651">
    <property type="entry name" value="BTB"/>
    <property type="match status" value="1"/>
</dbReference>
<dbReference type="Gene3D" id="3.30.710.10">
    <property type="entry name" value="Potassium Channel Kv1.1, Chain A"/>
    <property type="match status" value="1"/>
</dbReference>
<dbReference type="SUPFAM" id="SSF54695">
    <property type="entry name" value="POZ domain"/>
    <property type="match status" value="1"/>
</dbReference>
<keyword evidence="3" id="KW-1185">Reference proteome</keyword>
<dbReference type="HOGENOM" id="CLU_033082_3_1_1"/>
<dbReference type="SMART" id="SM00225">
    <property type="entry name" value="BTB"/>
    <property type="match status" value="1"/>
</dbReference>
<dbReference type="AlphaFoldDB" id="A0A0C9UY78"/>
<dbReference type="OrthoDB" id="2879636at2759"/>